<name>A0A1M6KI88_9FLAO</name>
<dbReference type="Gene3D" id="1.20.1250.20">
    <property type="entry name" value="MFS general substrate transporter like domains"/>
    <property type="match status" value="2"/>
</dbReference>
<feature type="transmembrane region" description="Helical" evidence="5">
    <location>
        <begin position="99"/>
        <end position="120"/>
    </location>
</feature>
<comment type="subcellular location">
    <subcellularLocation>
        <location evidence="1">Membrane</location>
        <topology evidence="1">Multi-pass membrane protein</topology>
    </subcellularLocation>
</comment>
<feature type="transmembrane region" description="Helical" evidence="5">
    <location>
        <begin position="297"/>
        <end position="317"/>
    </location>
</feature>
<dbReference type="InterPro" id="IPR011701">
    <property type="entry name" value="MFS"/>
</dbReference>
<gene>
    <name evidence="6" type="ORF">SAMN04488508_11131</name>
</gene>
<dbReference type="Proteomes" id="UP000184432">
    <property type="component" value="Unassembled WGS sequence"/>
</dbReference>
<organism evidence="6 7">
    <name type="scientific">Aquimarina spongiae</name>
    <dbReference type="NCBI Taxonomy" id="570521"/>
    <lineage>
        <taxon>Bacteria</taxon>
        <taxon>Pseudomonadati</taxon>
        <taxon>Bacteroidota</taxon>
        <taxon>Flavobacteriia</taxon>
        <taxon>Flavobacteriales</taxon>
        <taxon>Flavobacteriaceae</taxon>
        <taxon>Aquimarina</taxon>
    </lineage>
</organism>
<accession>A0A1M6KI88</accession>
<dbReference type="AlphaFoldDB" id="A0A1M6KI88"/>
<dbReference type="InterPro" id="IPR051788">
    <property type="entry name" value="MFS_Transporter"/>
</dbReference>
<feature type="transmembrane region" description="Helical" evidence="5">
    <location>
        <begin position="357"/>
        <end position="378"/>
    </location>
</feature>
<evidence type="ECO:0000313" key="7">
    <source>
        <dbReference type="Proteomes" id="UP000184432"/>
    </source>
</evidence>
<feature type="transmembrane region" description="Helical" evidence="5">
    <location>
        <begin position="244"/>
        <end position="261"/>
    </location>
</feature>
<dbReference type="SUPFAM" id="SSF103473">
    <property type="entry name" value="MFS general substrate transporter"/>
    <property type="match status" value="1"/>
</dbReference>
<dbReference type="CDD" id="cd17393">
    <property type="entry name" value="MFS_MosC_like"/>
    <property type="match status" value="1"/>
</dbReference>
<dbReference type="Pfam" id="PF07690">
    <property type="entry name" value="MFS_1"/>
    <property type="match status" value="1"/>
</dbReference>
<keyword evidence="3 5" id="KW-1133">Transmembrane helix</keyword>
<protein>
    <submittedName>
        <fullName evidence="6">Fucose permease</fullName>
    </submittedName>
</protein>
<keyword evidence="4 5" id="KW-0472">Membrane</keyword>
<feature type="transmembrane region" description="Helical" evidence="5">
    <location>
        <begin position="46"/>
        <end position="66"/>
    </location>
</feature>
<dbReference type="EMBL" id="FQYP01000011">
    <property type="protein sequence ID" value="SHJ58610.1"/>
    <property type="molecule type" value="Genomic_DNA"/>
</dbReference>
<dbReference type="OrthoDB" id="9809599at2"/>
<evidence type="ECO:0000256" key="4">
    <source>
        <dbReference type="ARBA" id="ARBA00023136"/>
    </source>
</evidence>
<dbReference type="InterPro" id="IPR036259">
    <property type="entry name" value="MFS_trans_sf"/>
</dbReference>
<evidence type="ECO:0000256" key="2">
    <source>
        <dbReference type="ARBA" id="ARBA00022692"/>
    </source>
</evidence>
<evidence type="ECO:0000256" key="1">
    <source>
        <dbReference type="ARBA" id="ARBA00004141"/>
    </source>
</evidence>
<keyword evidence="2 5" id="KW-0812">Transmembrane</keyword>
<dbReference type="GO" id="GO:0016020">
    <property type="term" value="C:membrane"/>
    <property type="evidence" value="ECO:0007669"/>
    <property type="project" value="UniProtKB-SubCell"/>
</dbReference>
<feature type="transmembrane region" description="Helical" evidence="5">
    <location>
        <begin position="273"/>
        <end position="291"/>
    </location>
</feature>
<dbReference type="RefSeq" id="WP_073320946.1">
    <property type="nucleotide sequence ID" value="NZ_FQYP01000011.1"/>
</dbReference>
<feature type="transmembrane region" description="Helical" evidence="5">
    <location>
        <begin position="165"/>
        <end position="183"/>
    </location>
</feature>
<sequence length="380" mass="40821">MNSLFLLCSRSRYLAPAVVFSTINILFGTWAIYIPTIKNKLGIDEGTLGVAIFFMALGTITMLLSAPGIIKKLYVGKATAYGILGLLLVFPLLFVASSFYMLCFVMFFVGIFSGFTDIAMNTLVTEIEKEDGVHIMSANHGFFSLGGMVSAGIGTFFLTSITYPLYHVLVVVGIMIIVNALLVRNYIHIVSKEVEELSFNIRHFIPLFGLILIGFCVMASEGAIVDWSALYLEKVSKAKISWTGFGYTAFSATMALGRFLGDTISTKIGAKRTITLGTLVGGLGFIMVLLVDPIIAIAGFGFVGLGFSVIVPELFRIGGRAENIEASQGVSAIAGSGFVGFLVGPVLLGFLADISSLRLSFLALLLFAVVSFAMSFLIKK</sequence>
<dbReference type="STRING" id="570521.SAMN04488508_11131"/>
<keyword evidence="7" id="KW-1185">Reference proteome</keyword>
<feature type="transmembrane region" description="Helical" evidence="5">
    <location>
        <begin position="329"/>
        <end position="351"/>
    </location>
</feature>
<feature type="transmembrane region" description="Helical" evidence="5">
    <location>
        <begin position="204"/>
        <end position="224"/>
    </location>
</feature>
<feature type="transmembrane region" description="Helical" evidence="5">
    <location>
        <begin position="12"/>
        <end position="34"/>
    </location>
</feature>
<evidence type="ECO:0000256" key="5">
    <source>
        <dbReference type="SAM" id="Phobius"/>
    </source>
</evidence>
<dbReference type="GO" id="GO:0022857">
    <property type="term" value="F:transmembrane transporter activity"/>
    <property type="evidence" value="ECO:0007669"/>
    <property type="project" value="InterPro"/>
</dbReference>
<feature type="transmembrane region" description="Helical" evidence="5">
    <location>
        <begin position="141"/>
        <end position="159"/>
    </location>
</feature>
<evidence type="ECO:0000313" key="6">
    <source>
        <dbReference type="EMBL" id="SHJ58610.1"/>
    </source>
</evidence>
<dbReference type="PANTHER" id="PTHR23514">
    <property type="entry name" value="BYPASS OF STOP CODON PROTEIN 6"/>
    <property type="match status" value="1"/>
</dbReference>
<dbReference type="PANTHER" id="PTHR23514:SF13">
    <property type="entry name" value="INNER MEMBRANE PROTEIN YBJJ"/>
    <property type="match status" value="1"/>
</dbReference>
<reference evidence="7" key="1">
    <citation type="submission" date="2016-11" db="EMBL/GenBank/DDBJ databases">
        <authorList>
            <person name="Varghese N."/>
            <person name="Submissions S."/>
        </authorList>
    </citation>
    <scope>NUCLEOTIDE SEQUENCE [LARGE SCALE GENOMIC DNA]</scope>
    <source>
        <strain evidence="7">DSM 22623</strain>
    </source>
</reference>
<proteinExistence type="predicted"/>
<evidence type="ECO:0000256" key="3">
    <source>
        <dbReference type="ARBA" id="ARBA00022989"/>
    </source>
</evidence>